<accession>A0A2Z6PG42</accession>
<dbReference type="EMBL" id="DF974490">
    <property type="protein sequence ID" value="GAU48902.1"/>
    <property type="molecule type" value="Genomic_DNA"/>
</dbReference>
<dbReference type="AlphaFoldDB" id="A0A2Z6PG42"/>
<organism evidence="3 4">
    <name type="scientific">Trifolium subterraneum</name>
    <name type="common">Subterranean clover</name>
    <dbReference type="NCBI Taxonomy" id="3900"/>
    <lineage>
        <taxon>Eukaryota</taxon>
        <taxon>Viridiplantae</taxon>
        <taxon>Streptophyta</taxon>
        <taxon>Embryophyta</taxon>
        <taxon>Tracheophyta</taxon>
        <taxon>Spermatophyta</taxon>
        <taxon>Magnoliopsida</taxon>
        <taxon>eudicotyledons</taxon>
        <taxon>Gunneridae</taxon>
        <taxon>Pentapetalae</taxon>
        <taxon>rosids</taxon>
        <taxon>fabids</taxon>
        <taxon>Fabales</taxon>
        <taxon>Fabaceae</taxon>
        <taxon>Papilionoideae</taxon>
        <taxon>50 kb inversion clade</taxon>
        <taxon>NPAAA clade</taxon>
        <taxon>Hologalegina</taxon>
        <taxon>IRL clade</taxon>
        <taxon>Trifolieae</taxon>
        <taxon>Trifolium</taxon>
    </lineage>
</organism>
<sequence>MTEQDKLGAFSDNPSSQSEDILSSQDNNFQGVSNVTTLDSKPHHTIDFLHPDANPIAPPPSKYPLDDQGSKVCMGDMSSFFCCAIGWTFFVLGFILLTIPWFV</sequence>
<name>A0A2Z6PG42_TRISU</name>
<reference evidence="4" key="1">
    <citation type="journal article" date="2017" name="Front. Plant Sci.">
        <title>Climate Clever Clovers: New Paradigm to Reduce the Environmental Footprint of Ruminants by Breeding Low Methanogenic Forages Utilizing Haplotype Variation.</title>
        <authorList>
            <person name="Kaur P."/>
            <person name="Appels R."/>
            <person name="Bayer P.E."/>
            <person name="Keeble-Gagnere G."/>
            <person name="Wang J."/>
            <person name="Hirakawa H."/>
            <person name="Shirasawa K."/>
            <person name="Vercoe P."/>
            <person name="Stefanova K."/>
            <person name="Durmic Z."/>
            <person name="Nichols P."/>
            <person name="Revell C."/>
            <person name="Isobe S.N."/>
            <person name="Edwards D."/>
            <person name="Erskine W."/>
        </authorList>
    </citation>
    <scope>NUCLEOTIDE SEQUENCE [LARGE SCALE GENOMIC DNA]</scope>
    <source>
        <strain evidence="4">cv. Daliak</strain>
    </source>
</reference>
<feature type="compositionally biased region" description="Polar residues" evidence="1">
    <location>
        <begin position="12"/>
        <end position="24"/>
    </location>
</feature>
<evidence type="ECO:0000256" key="2">
    <source>
        <dbReference type="SAM" id="Phobius"/>
    </source>
</evidence>
<gene>
    <name evidence="3" type="ORF">TSUD_99590</name>
</gene>
<evidence type="ECO:0000256" key="1">
    <source>
        <dbReference type="SAM" id="MobiDB-lite"/>
    </source>
</evidence>
<keyword evidence="2" id="KW-0472">Membrane</keyword>
<feature type="region of interest" description="Disordered" evidence="1">
    <location>
        <begin position="1"/>
        <end position="24"/>
    </location>
</feature>
<proteinExistence type="predicted"/>
<evidence type="ECO:0000313" key="4">
    <source>
        <dbReference type="Proteomes" id="UP000242715"/>
    </source>
</evidence>
<keyword evidence="4" id="KW-1185">Reference proteome</keyword>
<protein>
    <submittedName>
        <fullName evidence="3">Uncharacterized protein</fullName>
    </submittedName>
</protein>
<dbReference type="Proteomes" id="UP000242715">
    <property type="component" value="Unassembled WGS sequence"/>
</dbReference>
<evidence type="ECO:0000313" key="3">
    <source>
        <dbReference type="EMBL" id="GAU48902.1"/>
    </source>
</evidence>
<keyword evidence="2" id="KW-0812">Transmembrane</keyword>
<feature type="transmembrane region" description="Helical" evidence="2">
    <location>
        <begin position="80"/>
        <end position="102"/>
    </location>
</feature>
<keyword evidence="2" id="KW-1133">Transmembrane helix</keyword>